<evidence type="ECO:0000313" key="4">
    <source>
        <dbReference type="Proteomes" id="UP000054937"/>
    </source>
</evidence>
<feature type="compositionally biased region" description="Basic and acidic residues" evidence="2">
    <location>
        <begin position="377"/>
        <end position="396"/>
    </location>
</feature>
<dbReference type="AlphaFoldDB" id="A0A0V0R845"/>
<feature type="region of interest" description="Disordered" evidence="2">
    <location>
        <begin position="303"/>
        <end position="353"/>
    </location>
</feature>
<name>A0A0V0R845_PSEPJ</name>
<dbReference type="InParanoid" id="A0A0V0R845"/>
<feature type="region of interest" description="Disordered" evidence="2">
    <location>
        <begin position="460"/>
        <end position="489"/>
    </location>
</feature>
<gene>
    <name evidence="3" type="ORF">PPERSA_10504</name>
</gene>
<feature type="compositionally biased region" description="Low complexity" evidence="2">
    <location>
        <begin position="305"/>
        <end position="323"/>
    </location>
</feature>
<keyword evidence="4" id="KW-1185">Reference proteome</keyword>
<proteinExistence type="predicted"/>
<reference evidence="3 4" key="1">
    <citation type="journal article" date="2015" name="Sci. Rep.">
        <title>Genome of the facultative scuticociliatosis pathogen Pseudocohnilembus persalinus provides insight into its virulence through horizontal gene transfer.</title>
        <authorList>
            <person name="Xiong J."/>
            <person name="Wang G."/>
            <person name="Cheng J."/>
            <person name="Tian M."/>
            <person name="Pan X."/>
            <person name="Warren A."/>
            <person name="Jiang C."/>
            <person name="Yuan D."/>
            <person name="Miao W."/>
        </authorList>
    </citation>
    <scope>NUCLEOTIDE SEQUENCE [LARGE SCALE GENOMIC DNA]</scope>
    <source>
        <strain evidence="3">36N120E</strain>
    </source>
</reference>
<feature type="coiled-coil region" evidence="1">
    <location>
        <begin position="230"/>
        <end position="257"/>
    </location>
</feature>
<sequence>MNLQPEQQKELKRQCFTEIDFQNQSYLQQDEDENFYSFLQINDENSELNSTILSNFDQLNTNEVVNIKNQKVKKNDKNTNDNLIFNTEPHKINSEFNQQDQNQFEVIKNNIFNDIKNNRKGSLNDQNFFKKLSLAFYAKKENGLSKSQQMSKQKEQTSIDIYGKGIKKSIEENIDNSQTKNKNDNNQQIRQVYIDLDDKNNYDQAFNINNSYDILQCHSDLKEPKEEKQLKKSSTKLSKYDKEKEEFTQKINNYLQDKYKFINSQKEEILQNNKQVVVKNSYENNLNNYFQTNIIDLNKEKQQNKSKNLNGQLQQQQFQTSQSVDKLNVNSKNQGQNIYGNTNFSPKVNSDAQYQQKNKAILQRNQDYQSENNKGNKANEIENKKLLQEQNIKKSDSGSIRTKSAKKTQNNKNNKSSKININNYKININNISNGIKTQKNKLTLGGITTGDQSIMSSVFSQSSSINNTQQMHQQKQYQQQQQQNNPQIQQQNQNLIQQMLIHSQNQKKL</sequence>
<evidence type="ECO:0000313" key="3">
    <source>
        <dbReference type="EMBL" id="KRX10405.1"/>
    </source>
</evidence>
<feature type="compositionally biased region" description="Polar residues" evidence="2">
    <location>
        <begin position="324"/>
        <end position="353"/>
    </location>
</feature>
<evidence type="ECO:0000256" key="2">
    <source>
        <dbReference type="SAM" id="MobiDB-lite"/>
    </source>
</evidence>
<dbReference type="Proteomes" id="UP000054937">
    <property type="component" value="Unassembled WGS sequence"/>
</dbReference>
<keyword evidence="1" id="KW-0175">Coiled coil</keyword>
<organism evidence="3 4">
    <name type="scientific">Pseudocohnilembus persalinus</name>
    <name type="common">Ciliate</name>
    <dbReference type="NCBI Taxonomy" id="266149"/>
    <lineage>
        <taxon>Eukaryota</taxon>
        <taxon>Sar</taxon>
        <taxon>Alveolata</taxon>
        <taxon>Ciliophora</taxon>
        <taxon>Intramacronucleata</taxon>
        <taxon>Oligohymenophorea</taxon>
        <taxon>Scuticociliatia</taxon>
        <taxon>Philasterida</taxon>
        <taxon>Pseudocohnilembidae</taxon>
        <taxon>Pseudocohnilembus</taxon>
    </lineage>
</organism>
<protein>
    <submittedName>
        <fullName evidence="3">Uncharacterized protein</fullName>
    </submittedName>
</protein>
<evidence type="ECO:0000256" key="1">
    <source>
        <dbReference type="SAM" id="Coils"/>
    </source>
</evidence>
<feature type="compositionally biased region" description="Low complexity" evidence="2">
    <location>
        <begin position="407"/>
        <end position="418"/>
    </location>
</feature>
<comment type="caution">
    <text evidence="3">The sequence shown here is derived from an EMBL/GenBank/DDBJ whole genome shotgun (WGS) entry which is preliminary data.</text>
</comment>
<accession>A0A0V0R845</accession>
<feature type="region of interest" description="Disordered" evidence="2">
    <location>
        <begin position="366"/>
        <end position="418"/>
    </location>
</feature>
<feature type="compositionally biased region" description="Polar residues" evidence="2">
    <location>
        <begin position="366"/>
        <end position="376"/>
    </location>
</feature>
<dbReference type="EMBL" id="LDAU01000028">
    <property type="protein sequence ID" value="KRX10405.1"/>
    <property type="molecule type" value="Genomic_DNA"/>
</dbReference>